<reference evidence="1 2" key="1">
    <citation type="submission" date="2020-11" db="EMBL/GenBank/DDBJ databases">
        <authorList>
            <person name="Wallbank WR R."/>
            <person name="Pardo Diaz C."/>
            <person name="Kozak K."/>
            <person name="Martin S."/>
            <person name="Jiggins C."/>
            <person name="Moest M."/>
            <person name="Warren A I."/>
            <person name="Generalovic N T."/>
            <person name="Byers J.R.P. K."/>
            <person name="Montejo-Kovacevich G."/>
            <person name="Yen C E."/>
        </authorList>
    </citation>
    <scope>NUCLEOTIDE SEQUENCE [LARGE SCALE GENOMIC DNA]</scope>
</reference>
<evidence type="ECO:0000313" key="1">
    <source>
        <dbReference type="EMBL" id="CAD7093726.1"/>
    </source>
</evidence>
<sequence length="147" mass="16386">MACVRLSQALSFKDEIERLDKGQPVPATSKLFQLTPFTDAEGILRVDGRLRHSLLSDDRKHPVILSPDCKLSELIVRAYHLRTLHGDNQVTQAAIRRQYWILQCITCFKSNAKPGEQLMGALPETRVTPGGAFKTCGLDFAGPIQLK</sequence>
<dbReference type="PANTHER" id="PTHR47331">
    <property type="entry name" value="PHD-TYPE DOMAIN-CONTAINING PROTEIN"/>
    <property type="match status" value="1"/>
</dbReference>
<keyword evidence="2" id="KW-1185">Reference proteome</keyword>
<proteinExistence type="predicted"/>
<protein>
    <recommendedName>
        <fullName evidence="3">Integrase zinc-binding domain-containing protein</fullName>
    </recommendedName>
</protein>
<dbReference type="EMBL" id="LR899014">
    <property type="protein sequence ID" value="CAD7093726.1"/>
    <property type="molecule type" value="Genomic_DNA"/>
</dbReference>
<evidence type="ECO:0000313" key="2">
    <source>
        <dbReference type="Proteomes" id="UP000594454"/>
    </source>
</evidence>
<dbReference type="PANTHER" id="PTHR47331:SF1">
    <property type="entry name" value="GAG-LIKE PROTEIN"/>
    <property type="match status" value="1"/>
</dbReference>
<dbReference type="OrthoDB" id="8065733at2759"/>
<dbReference type="AlphaFoldDB" id="A0A7R8Z2L1"/>
<gene>
    <name evidence="1" type="ORF">HERILL_LOCUS15994</name>
</gene>
<dbReference type="Proteomes" id="UP000594454">
    <property type="component" value="Chromosome 6"/>
</dbReference>
<organism evidence="1 2">
    <name type="scientific">Hermetia illucens</name>
    <name type="common">Black soldier fly</name>
    <dbReference type="NCBI Taxonomy" id="343691"/>
    <lineage>
        <taxon>Eukaryota</taxon>
        <taxon>Metazoa</taxon>
        <taxon>Ecdysozoa</taxon>
        <taxon>Arthropoda</taxon>
        <taxon>Hexapoda</taxon>
        <taxon>Insecta</taxon>
        <taxon>Pterygota</taxon>
        <taxon>Neoptera</taxon>
        <taxon>Endopterygota</taxon>
        <taxon>Diptera</taxon>
        <taxon>Brachycera</taxon>
        <taxon>Stratiomyomorpha</taxon>
        <taxon>Stratiomyidae</taxon>
        <taxon>Hermetiinae</taxon>
        <taxon>Hermetia</taxon>
    </lineage>
</organism>
<dbReference type="InParanoid" id="A0A7R8Z2L1"/>
<accession>A0A7R8Z2L1</accession>
<evidence type="ECO:0008006" key="3">
    <source>
        <dbReference type="Google" id="ProtNLM"/>
    </source>
</evidence>
<name>A0A7R8Z2L1_HERIL</name>